<organism evidence="2 3">
    <name type="scientific">Thermomonas hydrothermalis</name>
    <dbReference type="NCBI Taxonomy" id="213588"/>
    <lineage>
        <taxon>Bacteria</taxon>
        <taxon>Pseudomonadati</taxon>
        <taxon>Pseudomonadota</taxon>
        <taxon>Gammaproteobacteria</taxon>
        <taxon>Lysobacterales</taxon>
        <taxon>Lysobacteraceae</taxon>
        <taxon>Thermomonas</taxon>
    </lineage>
</organism>
<dbReference type="AlphaFoldDB" id="A0A1M4S5D6"/>
<dbReference type="InterPro" id="IPR021457">
    <property type="entry name" value="DUF3108"/>
</dbReference>
<proteinExistence type="predicted"/>
<keyword evidence="1" id="KW-0732">Signal</keyword>
<dbReference type="RefSeq" id="WP_072754630.1">
    <property type="nucleotide sequence ID" value="NZ_FQUK01000001.1"/>
</dbReference>
<evidence type="ECO:0008006" key="4">
    <source>
        <dbReference type="Google" id="ProtNLM"/>
    </source>
</evidence>
<reference evidence="3" key="1">
    <citation type="submission" date="2016-11" db="EMBL/GenBank/DDBJ databases">
        <authorList>
            <person name="Varghese N."/>
            <person name="Submissions S."/>
        </authorList>
    </citation>
    <scope>NUCLEOTIDE SEQUENCE [LARGE SCALE GENOMIC DNA]</scope>
    <source>
        <strain evidence="3">DSM 14834</strain>
    </source>
</reference>
<name>A0A1M4S5D6_9GAMM</name>
<sequence length="222" mass="24803">MHALRPLTLLLLLATAPAWAIKPFVADYDANWKGVPADARISLQPQDGNRWRYELSVQNAVGSARQVTVFEERNGQLRPLSGSDSAQLLFKKSQKDARYDWTAREARWSGDVKPDRTGPVALQDGDIDGMLVNLAIQRDLASGKPLRYRVVDNGTAHQQTYQAQGKDTLDIGGQKIQATRVVRSDDDRQILVWIAPDIPAPVRIVQRKAGQTELELTLRTLR</sequence>
<gene>
    <name evidence="2" type="ORF">SAMN02745204_00051</name>
</gene>
<dbReference type="STRING" id="213588.SAMN02745204_00051"/>
<protein>
    <recommendedName>
        <fullName evidence="4">DUF3108 domain-containing protein</fullName>
    </recommendedName>
</protein>
<dbReference type="EMBL" id="FQUK01000001">
    <property type="protein sequence ID" value="SHE27415.1"/>
    <property type="molecule type" value="Genomic_DNA"/>
</dbReference>
<evidence type="ECO:0000313" key="3">
    <source>
        <dbReference type="Proteomes" id="UP000242857"/>
    </source>
</evidence>
<keyword evidence="3" id="KW-1185">Reference proteome</keyword>
<dbReference type="OrthoDB" id="6007799at2"/>
<feature type="signal peptide" evidence="1">
    <location>
        <begin position="1"/>
        <end position="20"/>
    </location>
</feature>
<dbReference type="Proteomes" id="UP000242857">
    <property type="component" value="Unassembled WGS sequence"/>
</dbReference>
<evidence type="ECO:0000256" key="1">
    <source>
        <dbReference type="SAM" id="SignalP"/>
    </source>
</evidence>
<accession>A0A1M4S5D6</accession>
<feature type="chain" id="PRO_5013359036" description="DUF3108 domain-containing protein" evidence="1">
    <location>
        <begin position="21"/>
        <end position="222"/>
    </location>
</feature>
<evidence type="ECO:0000313" key="2">
    <source>
        <dbReference type="EMBL" id="SHE27415.1"/>
    </source>
</evidence>
<dbReference type="Pfam" id="PF11306">
    <property type="entry name" value="DUF3108"/>
    <property type="match status" value="1"/>
</dbReference>